<protein>
    <submittedName>
        <fullName evidence="1">Uncharacterized protein</fullName>
    </submittedName>
</protein>
<name>A0A2H4J8I7_9CAUD</name>
<reference evidence="1" key="1">
    <citation type="submission" date="2017-06" db="EMBL/GenBank/DDBJ databases">
        <title>Novel phages from South African skin metaviromes.</title>
        <authorList>
            <person name="van Zyl L.J."/>
            <person name="Abrahams Y."/>
            <person name="Stander E.A."/>
            <person name="Kirby B.M."/>
            <person name="Clavaud C."/>
            <person name="Farcet C."/>
            <person name="Breton L."/>
            <person name="Trindade M.I."/>
        </authorList>
    </citation>
    <scope>NUCLEOTIDE SEQUENCE</scope>
</reference>
<gene>
    <name evidence="1" type="ORF">10S8_16</name>
</gene>
<sequence>MKIEKLLDGLSRIKIGLFNHTIDGERIATYLEVAQNVIKSYQWVPASERLPDKVEYETATVDGQYFSRLEIAVQTDTIEYYIGYFDGYKWFDKRYQSFEGDVVAWKIHKPYQP</sequence>
<proteinExistence type="predicted"/>
<accession>A0A2H4J8I7</accession>
<evidence type="ECO:0000313" key="1">
    <source>
        <dbReference type="EMBL" id="ASN71572.1"/>
    </source>
</evidence>
<organism evidence="1">
    <name type="scientific">uncultured Caudovirales phage</name>
    <dbReference type="NCBI Taxonomy" id="2100421"/>
    <lineage>
        <taxon>Viruses</taxon>
        <taxon>Duplodnaviria</taxon>
        <taxon>Heunggongvirae</taxon>
        <taxon>Uroviricota</taxon>
        <taxon>Caudoviricetes</taxon>
        <taxon>Peduoviridae</taxon>
        <taxon>Maltschvirus</taxon>
        <taxon>Maltschvirus maltsch</taxon>
    </lineage>
</organism>
<dbReference type="EMBL" id="MF417928">
    <property type="protein sequence ID" value="ASN71572.1"/>
    <property type="molecule type" value="Genomic_DNA"/>
</dbReference>